<comment type="caution">
    <text evidence="1">The sequence shown here is derived from an EMBL/GenBank/DDBJ whole genome shotgun (WGS) entry which is preliminary data.</text>
</comment>
<keyword evidence="2" id="KW-1185">Reference proteome</keyword>
<proteinExistence type="predicted"/>
<gene>
    <name evidence="1" type="ORF">Pmani_034710</name>
</gene>
<dbReference type="EMBL" id="JAWZYT010004800">
    <property type="protein sequence ID" value="KAK4292536.1"/>
    <property type="molecule type" value="Genomic_DNA"/>
</dbReference>
<evidence type="ECO:0000313" key="2">
    <source>
        <dbReference type="Proteomes" id="UP001292094"/>
    </source>
</evidence>
<sequence length="121" mass="13911">MEHLQKQFELRVHLKDCSNISKSCNYTALSDVRPSRSTNETNNSNIPLLQNFYATYSVVDPWFKLFSTVTFSDPIHFSIEDNTYTTKGVARVEHWSNQGSNEWDNNPGEYSVLLAPFSVDQ</sequence>
<dbReference type="Proteomes" id="UP001292094">
    <property type="component" value="Unassembled WGS sequence"/>
</dbReference>
<accession>A0AAE1TPE8</accession>
<evidence type="ECO:0000313" key="1">
    <source>
        <dbReference type="EMBL" id="KAK4292536.1"/>
    </source>
</evidence>
<name>A0AAE1TPE8_9EUCA</name>
<dbReference type="AlphaFoldDB" id="A0AAE1TPE8"/>
<protein>
    <submittedName>
        <fullName evidence="1">Uncharacterized protein</fullName>
    </submittedName>
</protein>
<organism evidence="1 2">
    <name type="scientific">Petrolisthes manimaculis</name>
    <dbReference type="NCBI Taxonomy" id="1843537"/>
    <lineage>
        <taxon>Eukaryota</taxon>
        <taxon>Metazoa</taxon>
        <taxon>Ecdysozoa</taxon>
        <taxon>Arthropoda</taxon>
        <taxon>Crustacea</taxon>
        <taxon>Multicrustacea</taxon>
        <taxon>Malacostraca</taxon>
        <taxon>Eumalacostraca</taxon>
        <taxon>Eucarida</taxon>
        <taxon>Decapoda</taxon>
        <taxon>Pleocyemata</taxon>
        <taxon>Anomura</taxon>
        <taxon>Galatheoidea</taxon>
        <taxon>Porcellanidae</taxon>
        <taxon>Petrolisthes</taxon>
    </lineage>
</organism>
<reference evidence="1" key="1">
    <citation type="submission" date="2023-11" db="EMBL/GenBank/DDBJ databases">
        <title>Genome assemblies of two species of porcelain crab, Petrolisthes cinctipes and Petrolisthes manimaculis (Anomura: Porcellanidae).</title>
        <authorList>
            <person name="Angst P."/>
        </authorList>
    </citation>
    <scope>NUCLEOTIDE SEQUENCE</scope>
    <source>
        <strain evidence="1">PB745_02</strain>
        <tissue evidence="1">Gill</tissue>
    </source>
</reference>